<evidence type="ECO:0000313" key="3">
    <source>
        <dbReference type="Proteomes" id="UP000629098"/>
    </source>
</evidence>
<proteinExistence type="predicted"/>
<accession>A0A8J6XGP2</accession>
<dbReference type="EMBL" id="JACXAE010000046">
    <property type="protein sequence ID" value="MBD2772855.1"/>
    <property type="molecule type" value="Genomic_DNA"/>
</dbReference>
<keyword evidence="3" id="KW-1185">Reference proteome</keyword>
<organism evidence="2 3">
    <name type="scientific">Iningainema tapete BLCC-T55</name>
    <dbReference type="NCBI Taxonomy" id="2748662"/>
    <lineage>
        <taxon>Bacteria</taxon>
        <taxon>Bacillati</taxon>
        <taxon>Cyanobacteriota</taxon>
        <taxon>Cyanophyceae</taxon>
        <taxon>Nostocales</taxon>
        <taxon>Scytonemataceae</taxon>
        <taxon>Iningainema tapete</taxon>
    </lineage>
</organism>
<evidence type="ECO:0000256" key="1">
    <source>
        <dbReference type="SAM" id="MobiDB-lite"/>
    </source>
</evidence>
<name>A0A8J6XGP2_9CYAN</name>
<gene>
    <name evidence="2" type="ORF">ICL16_12420</name>
</gene>
<dbReference type="AlphaFoldDB" id="A0A8J6XGP2"/>
<evidence type="ECO:0000313" key="2">
    <source>
        <dbReference type="EMBL" id="MBD2772855.1"/>
    </source>
</evidence>
<dbReference type="Proteomes" id="UP000629098">
    <property type="component" value="Unassembled WGS sequence"/>
</dbReference>
<comment type="caution">
    <text evidence="2">The sequence shown here is derived from an EMBL/GenBank/DDBJ whole genome shotgun (WGS) entry which is preliminary data.</text>
</comment>
<sequence length="60" mass="6131">MVGLEPETKPCPLVAQEGTPLSPTLGASPNPAISFITLPDATWYEGQIINGKPNGLGVAA</sequence>
<protein>
    <submittedName>
        <fullName evidence="2">Uncharacterized protein</fullName>
    </submittedName>
</protein>
<feature type="region of interest" description="Disordered" evidence="1">
    <location>
        <begin position="1"/>
        <end position="26"/>
    </location>
</feature>
<reference evidence="2" key="1">
    <citation type="submission" date="2020-09" db="EMBL/GenBank/DDBJ databases">
        <title>Iningainema tapete sp. nov. (Scytonemataceae, Cyanobacteria) from greenhouses in central Florida (USA) produces two types of nodularin with biosynthetic potential for microcystin-LR and anabaenopeptins.</title>
        <authorList>
            <person name="Berthold D.E."/>
            <person name="Lefler F.W."/>
            <person name="Huang I.-S."/>
            <person name="Abdulla H."/>
            <person name="Zimba P.V."/>
            <person name="Laughinghouse H.D. IV."/>
        </authorList>
    </citation>
    <scope>NUCLEOTIDE SEQUENCE</scope>
    <source>
        <strain evidence="2">BLCCT55</strain>
    </source>
</reference>
<dbReference type="RefSeq" id="WP_190827941.1">
    <property type="nucleotide sequence ID" value="NZ_CAWPPI010000046.1"/>
</dbReference>